<keyword evidence="2" id="KW-0862">Zinc</keyword>
<evidence type="ECO:0000256" key="6">
    <source>
        <dbReference type="ARBA" id="ARBA00023242"/>
    </source>
</evidence>
<gene>
    <name evidence="8" type="ORF">LTR84_006609</name>
</gene>
<accession>A0AAV9N403</accession>
<feature type="region of interest" description="Disordered" evidence="7">
    <location>
        <begin position="262"/>
        <end position="290"/>
    </location>
</feature>
<dbReference type="GeneID" id="89974780"/>
<dbReference type="PANTHER" id="PTHR36206:SF13">
    <property type="entry name" value="TRANSCRIPTIONAL REGULATORY PROTEIN MOC3"/>
    <property type="match status" value="1"/>
</dbReference>
<proteinExistence type="predicted"/>
<evidence type="ECO:0000256" key="4">
    <source>
        <dbReference type="ARBA" id="ARBA00023125"/>
    </source>
</evidence>
<organism evidence="8 9">
    <name type="scientific">Exophiala bonariae</name>
    <dbReference type="NCBI Taxonomy" id="1690606"/>
    <lineage>
        <taxon>Eukaryota</taxon>
        <taxon>Fungi</taxon>
        <taxon>Dikarya</taxon>
        <taxon>Ascomycota</taxon>
        <taxon>Pezizomycotina</taxon>
        <taxon>Eurotiomycetes</taxon>
        <taxon>Chaetothyriomycetidae</taxon>
        <taxon>Chaetothyriales</taxon>
        <taxon>Herpotrichiellaceae</taxon>
        <taxon>Exophiala</taxon>
    </lineage>
</organism>
<keyword evidence="9" id="KW-1185">Reference proteome</keyword>
<protein>
    <submittedName>
        <fullName evidence="8">Uncharacterized protein</fullName>
    </submittedName>
</protein>
<dbReference type="Proteomes" id="UP001358417">
    <property type="component" value="Unassembled WGS sequence"/>
</dbReference>
<dbReference type="GO" id="GO:0003677">
    <property type="term" value="F:DNA binding"/>
    <property type="evidence" value="ECO:0007669"/>
    <property type="project" value="UniProtKB-KW"/>
</dbReference>
<feature type="compositionally biased region" description="Low complexity" evidence="7">
    <location>
        <begin position="263"/>
        <end position="272"/>
    </location>
</feature>
<evidence type="ECO:0000313" key="9">
    <source>
        <dbReference type="Proteomes" id="UP001358417"/>
    </source>
</evidence>
<dbReference type="PANTHER" id="PTHR36206">
    <property type="entry name" value="ASPERCRYPTIN BIOSYNTHESIS CLUSTER-SPECIFIC TRANSCRIPTION REGULATOR ATNN-RELATED"/>
    <property type="match status" value="1"/>
</dbReference>
<evidence type="ECO:0000256" key="1">
    <source>
        <dbReference type="ARBA" id="ARBA00022723"/>
    </source>
</evidence>
<dbReference type="AlphaFoldDB" id="A0AAV9N403"/>
<evidence type="ECO:0000256" key="3">
    <source>
        <dbReference type="ARBA" id="ARBA00023015"/>
    </source>
</evidence>
<name>A0AAV9N403_9EURO</name>
<evidence type="ECO:0000256" key="2">
    <source>
        <dbReference type="ARBA" id="ARBA00022833"/>
    </source>
</evidence>
<reference evidence="8 9" key="1">
    <citation type="submission" date="2023-08" db="EMBL/GenBank/DDBJ databases">
        <title>Black Yeasts Isolated from many extreme environments.</title>
        <authorList>
            <person name="Coleine C."/>
            <person name="Stajich J.E."/>
            <person name="Selbmann L."/>
        </authorList>
    </citation>
    <scope>NUCLEOTIDE SEQUENCE [LARGE SCALE GENOMIC DNA]</scope>
    <source>
        <strain evidence="8 9">CCFEE 5792</strain>
    </source>
</reference>
<evidence type="ECO:0000313" key="8">
    <source>
        <dbReference type="EMBL" id="KAK5047512.1"/>
    </source>
</evidence>
<dbReference type="InterPro" id="IPR052360">
    <property type="entry name" value="Transcr_Regulatory_Proteins"/>
</dbReference>
<feature type="compositionally biased region" description="Low complexity" evidence="7">
    <location>
        <begin position="280"/>
        <end position="290"/>
    </location>
</feature>
<keyword evidence="5" id="KW-0804">Transcription</keyword>
<dbReference type="GO" id="GO:0046872">
    <property type="term" value="F:metal ion binding"/>
    <property type="evidence" value="ECO:0007669"/>
    <property type="project" value="UniProtKB-KW"/>
</dbReference>
<evidence type="ECO:0000256" key="7">
    <source>
        <dbReference type="SAM" id="MobiDB-lite"/>
    </source>
</evidence>
<keyword evidence="4" id="KW-0238">DNA-binding</keyword>
<comment type="caution">
    <text evidence="8">The sequence shown here is derived from an EMBL/GenBank/DDBJ whole genome shotgun (WGS) entry which is preliminary data.</text>
</comment>
<evidence type="ECO:0000256" key="5">
    <source>
        <dbReference type="ARBA" id="ARBA00023163"/>
    </source>
</evidence>
<sequence>MQCACRRHESETCYGLLNDTLLATNPTLGEGECRSFAYLRSKAVPEIFGVFDTDFWSPILQRREAEPVLQHALSSLSAVYEHYRRDGRLKSGPNRLISKRTLDSGSSTAPLSHFAIQQYNKAIKLLTKDGSSDDSDSIEVTLMACLIFVCIEFLGNNFSTGLNHLKGGLKILDHLKNTQSIDHTMKRRPLNQALKDLYIRLDIQATVHGSATSDFNSTAFQHWQFTPWLPTHFSTIGEAQTKLSEELCAIFQFMRHRNDESHYSANSSSTSSGTCDAPPSLDSSSLTSTSKTQTRTQLHLGNLRRWHDAFSSLVKPDRLTSIDYNAHQRHTIPLLFLYHDLAVLQLKASTFKSQMEYDEFQPEFERMVTYVWRVLQAFDAIGSRPPVVSFDMGLLGPLFFIALKCRHLRTRQRAIGLMRLAPEREGMWIRDPIIEYSEWKMKQEEAGRGALNEDAILPEESRMFGETVFQAFVNGEQVRVLRFYKGKADALGVFKSEEVVTNMSLDMGDFL</sequence>
<keyword evidence="3" id="KW-0805">Transcription regulation</keyword>
<dbReference type="RefSeq" id="XP_064703056.1">
    <property type="nucleotide sequence ID" value="XM_064850169.1"/>
</dbReference>
<keyword evidence="6" id="KW-0539">Nucleus</keyword>
<dbReference type="EMBL" id="JAVRRD010000025">
    <property type="protein sequence ID" value="KAK5047512.1"/>
    <property type="molecule type" value="Genomic_DNA"/>
</dbReference>
<keyword evidence="1" id="KW-0479">Metal-binding</keyword>